<accession>A0A2U2MZP7</accession>
<gene>
    <name evidence="3" type="ORF">DEM34_12820</name>
</gene>
<evidence type="ECO:0000259" key="2">
    <source>
        <dbReference type="Pfam" id="PF00582"/>
    </source>
</evidence>
<dbReference type="CDD" id="cd00293">
    <property type="entry name" value="USP-like"/>
    <property type="match status" value="1"/>
</dbReference>
<dbReference type="Pfam" id="PF00582">
    <property type="entry name" value="Usp"/>
    <property type="match status" value="1"/>
</dbReference>
<feature type="domain" description="UspA" evidence="2">
    <location>
        <begin position="8"/>
        <end position="155"/>
    </location>
</feature>
<name>A0A2U2MZP7_9GAMM</name>
<evidence type="ECO:0000313" key="3">
    <source>
        <dbReference type="EMBL" id="PWG62350.1"/>
    </source>
</evidence>
<evidence type="ECO:0000256" key="1">
    <source>
        <dbReference type="ARBA" id="ARBA00008791"/>
    </source>
</evidence>
<proteinExistence type="inferred from homology"/>
<protein>
    <submittedName>
        <fullName evidence="3">Universal stress protein</fullName>
    </submittedName>
</protein>
<dbReference type="PRINTS" id="PR01438">
    <property type="entry name" value="UNVRSLSTRESS"/>
</dbReference>
<dbReference type="InterPro" id="IPR014729">
    <property type="entry name" value="Rossmann-like_a/b/a_fold"/>
</dbReference>
<comment type="caution">
    <text evidence="3">The sequence shown here is derived from an EMBL/GenBank/DDBJ whole genome shotgun (WGS) entry which is preliminary data.</text>
</comment>
<dbReference type="AlphaFoldDB" id="A0A2U2MZP7"/>
<evidence type="ECO:0000313" key="4">
    <source>
        <dbReference type="Proteomes" id="UP000245474"/>
    </source>
</evidence>
<sequence>MTGAPRMLLVPVDGSKGAGRAAQLAATLAEGLNIPLRLVFAFPRDPVEMFGIPTETPRPEELKYFSPEAFGQLRDRSAEKAFKAAREAMGETAAEVEQEVVSGDAAEAIIRHAEAVSDPMIVIGSRGLSSFKELLLGSVSQRVLHHAHCPVTVVR</sequence>
<dbReference type="OrthoDB" id="5567285at2"/>
<dbReference type="SUPFAM" id="SSF52402">
    <property type="entry name" value="Adenine nucleotide alpha hydrolases-like"/>
    <property type="match status" value="1"/>
</dbReference>
<dbReference type="EMBL" id="QFFI01000020">
    <property type="protein sequence ID" value="PWG62350.1"/>
    <property type="molecule type" value="Genomic_DNA"/>
</dbReference>
<dbReference type="RefSeq" id="WP_109679216.1">
    <property type="nucleotide sequence ID" value="NZ_CP086615.1"/>
</dbReference>
<dbReference type="InterPro" id="IPR006015">
    <property type="entry name" value="Universal_stress_UspA"/>
</dbReference>
<comment type="similarity">
    <text evidence="1">Belongs to the universal stress protein A family.</text>
</comment>
<dbReference type="Proteomes" id="UP000245474">
    <property type="component" value="Unassembled WGS sequence"/>
</dbReference>
<dbReference type="PANTHER" id="PTHR46268">
    <property type="entry name" value="STRESS RESPONSE PROTEIN NHAX"/>
    <property type="match status" value="1"/>
</dbReference>
<dbReference type="InterPro" id="IPR006016">
    <property type="entry name" value="UspA"/>
</dbReference>
<reference evidence="3 4" key="1">
    <citation type="submission" date="2018-05" db="EMBL/GenBank/DDBJ databases">
        <title>Spiribacter halobius sp. nov., a moderately halophilic bacterium isolated from marine solar saltern.</title>
        <authorList>
            <person name="Zheng W.-S."/>
            <person name="Lu D.-C."/>
            <person name="Du Z.-J."/>
        </authorList>
    </citation>
    <scope>NUCLEOTIDE SEQUENCE [LARGE SCALE GENOMIC DNA]</scope>
    <source>
        <strain evidence="3 4">E85</strain>
    </source>
</reference>
<dbReference type="PANTHER" id="PTHR46268:SF6">
    <property type="entry name" value="UNIVERSAL STRESS PROTEIN UP12"/>
    <property type="match status" value="1"/>
</dbReference>
<organism evidence="3 4">
    <name type="scientific">Sediminicurvatus halobius</name>
    <dbReference type="NCBI Taxonomy" id="2182432"/>
    <lineage>
        <taxon>Bacteria</taxon>
        <taxon>Pseudomonadati</taxon>
        <taxon>Pseudomonadota</taxon>
        <taxon>Gammaproteobacteria</taxon>
        <taxon>Chromatiales</taxon>
        <taxon>Ectothiorhodospiraceae</taxon>
        <taxon>Sediminicurvatus</taxon>
    </lineage>
</organism>
<dbReference type="Gene3D" id="3.40.50.620">
    <property type="entry name" value="HUPs"/>
    <property type="match status" value="1"/>
</dbReference>
<keyword evidence="4" id="KW-1185">Reference proteome</keyword>